<name>A0A5N5HF49_9ROSA</name>
<reference evidence="3" key="2">
    <citation type="submission" date="2019-10" db="EMBL/GenBank/DDBJ databases">
        <title>A de novo genome assembly of a pear dwarfing rootstock.</title>
        <authorList>
            <person name="Wang F."/>
            <person name="Wang J."/>
            <person name="Li S."/>
            <person name="Zhang Y."/>
            <person name="Fang M."/>
            <person name="Ma L."/>
            <person name="Zhao Y."/>
            <person name="Jiang S."/>
        </authorList>
    </citation>
    <scope>NUCLEOTIDE SEQUENCE [LARGE SCALE GENOMIC DNA]</scope>
</reference>
<keyword evidence="3" id="KW-1185">Reference proteome</keyword>
<dbReference type="Proteomes" id="UP000327157">
    <property type="component" value="Chromosome 16"/>
</dbReference>
<organism evidence="2 3">
    <name type="scientific">Pyrus ussuriensis x Pyrus communis</name>
    <dbReference type="NCBI Taxonomy" id="2448454"/>
    <lineage>
        <taxon>Eukaryota</taxon>
        <taxon>Viridiplantae</taxon>
        <taxon>Streptophyta</taxon>
        <taxon>Embryophyta</taxon>
        <taxon>Tracheophyta</taxon>
        <taxon>Spermatophyta</taxon>
        <taxon>Magnoliopsida</taxon>
        <taxon>eudicotyledons</taxon>
        <taxon>Gunneridae</taxon>
        <taxon>Pentapetalae</taxon>
        <taxon>rosids</taxon>
        <taxon>fabids</taxon>
        <taxon>Rosales</taxon>
        <taxon>Rosaceae</taxon>
        <taxon>Amygdaloideae</taxon>
        <taxon>Maleae</taxon>
        <taxon>Pyrus</taxon>
    </lineage>
</organism>
<accession>A0A5N5HF49</accession>
<protein>
    <submittedName>
        <fullName evidence="2">Uncharacterized protein</fullName>
    </submittedName>
</protein>
<gene>
    <name evidence="2" type="ORF">D8674_015760</name>
    <name evidence="1" type="ORF">D8674_042899</name>
</gene>
<evidence type="ECO:0000313" key="1">
    <source>
        <dbReference type="EMBL" id="KAB2604591.1"/>
    </source>
</evidence>
<sequence length="71" mass="8027">MDFRTLFRTWPRFGIQRLPRGTAILLTAEAEAEAEAAIFGYWSWVTVGRRGGSTEVGAVCDKLPTARWIRL</sequence>
<evidence type="ECO:0000313" key="3">
    <source>
        <dbReference type="Proteomes" id="UP000327157"/>
    </source>
</evidence>
<evidence type="ECO:0000313" key="2">
    <source>
        <dbReference type="EMBL" id="KAB2624100.1"/>
    </source>
</evidence>
<dbReference type="AlphaFoldDB" id="A0A5N5HF49"/>
<proteinExistence type="predicted"/>
<reference evidence="2 3" key="3">
    <citation type="submission" date="2019-11" db="EMBL/GenBank/DDBJ databases">
        <title>A de novo genome assembly of a pear dwarfing rootstock.</title>
        <authorList>
            <person name="Wang F."/>
            <person name="Wang J."/>
            <person name="Li S."/>
            <person name="Zhang Y."/>
            <person name="Fang M."/>
            <person name="Ma L."/>
            <person name="Zhao Y."/>
            <person name="Jiang S."/>
        </authorList>
    </citation>
    <scope>NUCLEOTIDE SEQUENCE [LARGE SCALE GENOMIC DNA]</scope>
    <source>
        <strain evidence="2">S2</strain>
        <tissue evidence="2">Leaf</tissue>
    </source>
</reference>
<comment type="caution">
    <text evidence="2">The sequence shown here is derived from an EMBL/GenBank/DDBJ whole genome shotgun (WGS) entry which is preliminary data.</text>
</comment>
<reference evidence="2 3" key="1">
    <citation type="submission" date="2019-09" db="EMBL/GenBank/DDBJ databases">
        <authorList>
            <person name="Ou C."/>
        </authorList>
    </citation>
    <scope>NUCLEOTIDE SEQUENCE [LARGE SCALE GENOMIC DNA]</scope>
    <source>
        <strain evidence="2">S2</strain>
        <tissue evidence="2">Leaf</tissue>
    </source>
</reference>
<dbReference type="EMBL" id="SMOL01000603">
    <property type="protein sequence ID" value="KAB2604591.1"/>
    <property type="molecule type" value="Genomic_DNA"/>
</dbReference>
<dbReference type="EMBL" id="SMOL01000160">
    <property type="protein sequence ID" value="KAB2624100.1"/>
    <property type="molecule type" value="Genomic_DNA"/>
</dbReference>